<dbReference type="AlphaFoldDB" id="A0A1Q6DW46"/>
<feature type="domain" description="GINS subunit" evidence="2">
    <location>
        <begin position="4"/>
        <end position="114"/>
    </location>
</feature>
<dbReference type="CDD" id="cd11714">
    <property type="entry name" value="GINS_A_archaea"/>
    <property type="match status" value="1"/>
</dbReference>
<proteinExistence type="predicted"/>
<evidence type="ECO:0000313" key="3">
    <source>
        <dbReference type="EMBL" id="OKY78584.1"/>
    </source>
</evidence>
<dbReference type="Proteomes" id="UP000185744">
    <property type="component" value="Unassembled WGS sequence"/>
</dbReference>
<dbReference type="Pfam" id="PF05916">
    <property type="entry name" value="Sld5"/>
    <property type="match status" value="1"/>
</dbReference>
<protein>
    <submittedName>
        <fullName evidence="3">DNA replication initiation complex subunit GINS15 family</fullName>
    </submittedName>
</protein>
<sequence length="187" mass="22167">MVNLSELRNTLRRERNSEELVDLQEDFYFNVRTYLDELREELEKEETEEAELMLRDEIESTKNVVKNIFVQRIGKIIRLASLHLEGLDVETDSMVEQEKELFENIRDDIEKGKKIILEDAISEPEKVDSEENFNNSKNPFIVARVKKDFPKFVASNDRIHHFEEEDIVCLPKKDSEILIKRNVIEEI</sequence>
<name>A0A1Q6DW46_METT1</name>
<evidence type="ECO:0000259" key="2">
    <source>
        <dbReference type="Pfam" id="PF05916"/>
    </source>
</evidence>
<evidence type="ECO:0000256" key="1">
    <source>
        <dbReference type="SAM" id="Coils"/>
    </source>
</evidence>
<dbReference type="Gene3D" id="1.20.58.1030">
    <property type="match status" value="1"/>
</dbReference>
<dbReference type="STRING" id="1903181.BTN85_1081"/>
<dbReference type="EMBL" id="MSDW01000001">
    <property type="protein sequence ID" value="OKY78584.1"/>
    <property type="molecule type" value="Genomic_DNA"/>
</dbReference>
<organism evidence="3 4">
    <name type="scientific">Methanohalarchaeum thermophilum</name>
    <dbReference type="NCBI Taxonomy" id="1903181"/>
    <lineage>
        <taxon>Archaea</taxon>
        <taxon>Methanobacteriati</taxon>
        <taxon>Methanobacteriota</taxon>
        <taxon>Methanonatronarchaeia</taxon>
        <taxon>Methanonatronarchaeales</taxon>
        <taxon>Methanonatronarchaeaceae</taxon>
        <taxon>Candidatus Methanohalarchaeum</taxon>
    </lineage>
</organism>
<dbReference type="Gene3D" id="3.40.5.50">
    <property type="match status" value="1"/>
</dbReference>
<feature type="coiled-coil region" evidence="1">
    <location>
        <begin position="28"/>
        <end position="55"/>
    </location>
</feature>
<dbReference type="InParanoid" id="A0A1Q6DW46"/>
<accession>A0A1Q6DW46</accession>
<reference evidence="3" key="1">
    <citation type="submission" date="2016-12" db="EMBL/GenBank/DDBJ databases">
        <title>Discovery of methanogenic haloarchaea.</title>
        <authorList>
            <person name="Sorokin D.Y."/>
            <person name="Makarova K.S."/>
            <person name="Abbas B."/>
            <person name="Ferrer M."/>
            <person name="Golyshin P.N."/>
        </authorList>
    </citation>
    <scope>NUCLEOTIDE SEQUENCE [LARGE SCALE GENOMIC DNA]</scope>
    <source>
        <strain evidence="3">HMET1</strain>
    </source>
</reference>
<keyword evidence="4" id="KW-1185">Reference proteome</keyword>
<dbReference type="InterPro" id="IPR021151">
    <property type="entry name" value="GINS_A"/>
</dbReference>
<keyword evidence="1" id="KW-0175">Coiled coil</keyword>
<evidence type="ECO:0000313" key="4">
    <source>
        <dbReference type="Proteomes" id="UP000185744"/>
    </source>
</evidence>
<gene>
    <name evidence="3" type="ORF">BTN85_1081</name>
</gene>
<comment type="caution">
    <text evidence="3">The sequence shown here is derived from an EMBL/GenBank/DDBJ whole genome shotgun (WGS) entry which is preliminary data.</text>
</comment>